<dbReference type="Proteomes" id="UP000661012">
    <property type="component" value="Unassembled WGS sequence"/>
</dbReference>
<dbReference type="SMART" id="SM00267">
    <property type="entry name" value="GGDEF"/>
    <property type="match status" value="1"/>
</dbReference>
<dbReference type="Pfam" id="PF00990">
    <property type="entry name" value="GGDEF"/>
    <property type="match status" value="1"/>
</dbReference>
<feature type="domain" description="GGDEF" evidence="4">
    <location>
        <begin position="270"/>
        <end position="403"/>
    </location>
</feature>
<evidence type="ECO:0000256" key="1">
    <source>
        <dbReference type="SAM" id="Phobius"/>
    </source>
</evidence>
<dbReference type="SMART" id="SM00052">
    <property type="entry name" value="EAL"/>
    <property type="match status" value="1"/>
</dbReference>
<dbReference type="Gene3D" id="6.10.340.10">
    <property type="match status" value="1"/>
</dbReference>
<dbReference type="InterPro" id="IPR000160">
    <property type="entry name" value="GGDEF_dom"/>
</dbReference>
<dbReference type="PROSITE" id="PS50885">
    <property type="entry name" value="HAMP"/>
    <property type="match status" value="1"/>
</dbReference>
<keyword evidence="1" id="KW-0812">Transmembrane</keyword>
<dbReference type="EMBL" id="JACYNN010000019">
    <property type="protein sequence ID" value="MBD8108516.1"/>
    <property type="molecule type" value="Genomic_DNA"/>
</dbReference>
<keyword evidence="1" id="KW-0472">Membrane</keyword>
<dbReference type="GeneID" id="67474660"/>
<name>A0A357SPB3_9GAMM</name>
<comment type="caution">
    <text evidence="6">The sequence shown here is derived from an EMBL/GenBank/DDBJ whole genome shotgun (WGS) entry which is preliminary data.</text>
</comment>
<dbReference type="InterPro" id="IPR033419">
    <property type="entry name" value="GAPES3"/>
</dbReference>
<dbReference type="GO" id="GO:0071111">
    <property type="term" value="F:cyclic-guanylate-specific phosphodiesterase activity"/>
    <property type="evidence" value="ECO:0007669"/>
    <property type="project" value="InterPro"/>
</dbReference>
<dbReference type="GO" id="GO:0016020">
    <property type="term" value="C:membrane"/>
    <property type="evidence" value="ECO:0007669"/>
    <property type="project" value="InterPro"/>
</dbReference>
<dbReference type="Proteomes" id="UP000306393">
    <property type="component" value="Unassembled WGS sequence"/>
</dbReference>
<dbReference type="Pfam" id="PF00563">
    <property type="entry name" value="EAL"/>
    <property type="match status" value="1"/>
</dbReference>
<evidence type="ECO:0000313" key="8">
    <source>
        <dbReference type="Proteomes" id="UP000661012"/>
    </source>
</evidence>
<dbReference type="SUPFAM" id="SSF55073">
    <property type="entry name" value="Nucleotide cyclase"/>
    <property type="match status" value="1"/>
</dbReference>
<dbReference type="SUPFAM" id="SSF141868">
    <property type="entry name" value="EAL domain-like"/>
    <property type="match status" value="1"/>
</dbReference>
<dbReference type="RefSeq" id="WP_062743944.1">
    <property type="nucleotide sequence ID" value="NZ_CP022725.1"/>
</dbReference>
<reference evidence="5 8" key="2">
    <citation type="journal article" date="2020" name="FEMS Microbiol. Ecol.">
        <title>Temporal dynamics of bacterial communities during seed development and maturation.</title>
        <authorList>
            <person name="Chesneau G."/>
            <person name="Torres-Cortes G."/>
            <person name="Briand M."/>
            <person name="Darrasse A."/>
            <person name="Preveaux A."/>
            <person name="Marais C."/>
            <person name="Jacques M.A."/>
            <person name="Shade A."/>
            <person name="Barret M."/>
        </authorList>
    </citation>
    <scope>NUCLEOTIDE SEQUENCE [LARGE SCALE GENOMIC DNA]</scope>
    <source>
        <strain evidence="5 8">CFBP13732</strain>
    </source>
</reference>
<feature type="domain" description="EAL" evidence="2">
    <location>
        <begin position="412"/>
        <end position="665"/>
    </location>
</feature>
<dbReference type="Pfam" id="PF00672">
    <property type="entry name" value="HAMP"/>
    <property type="match status" value="1"/>
</dbReference>
<evidence type="ECO:0000313" key="7">
    <source>
        <dbReference type="Proteomes" id="UP000306393"/>
    </source>
</evidence>
<dbReference type="STRING" id="1219360.GCA_001571305_01488"/>
<dbReference type="InterPro" id="IPR029787">
    <property type="entry name" value="Nucleotide_cyclase"/>
</dbReference>
<accession>A0A357SPB3</accession>
<dbReference type="InterPro" id="IPR050706">
    <property type="entry name" value="Cyclic-di-GMP_PDE-like"/>
</dbReference>
<feature type="transmembrane region" description="Helical" evidence="1">
    <location>
        <begin position="147"/>
        <end position="177"/>
    </location>
</feature>
<dbReference type="InterPro" id="IPR001633">
    <property type="entry name" value="EAL_dom"/>
</dbReference>
<dbReference type="GO" id="GO:0007165">
    <property type="term" value="P:signal transduction"/>
    <property type="evidence" value="ECO:0007669"/>
    <property type="project" value="InterPro"/>
</dbReference>
<dbReference type="PROSITE" id="PS50883">
    <property type="entry name" value="EAL"/>
    <property type="match status" value="1"/>
</dbReference>
<dbReference type="Pfam" id="PF17154">
    <property type="entry name" value="GAPES3"/>
    <property type="match status" value="1"/>
</dbReference>
<dbReference type="PANTHER" id="PTHR33121:SF77">
    <property type="entry name" value="CYCLIC DI-GMP PHOSPHODIESTERASE PDEK-RELATED"/>
    <property type="match status" value="1"/>
</dbReference>
<dbReference type="PROSITE" id="PS50887">
    <property type="entry name" value="GGDEF"/>
    <property type="match status" value="1"/>
</dbReference>
<dbReference type="InterPro" id="IPR043128">
    <property type="entry name" value="Rev_trsase/Diguanyl_cyclase"/>
</dbReference>
<feature type="transmembrane region" description="Helical" evidence="1">
    <location>
        <begin position="12"/>
        <end position="32"/>
    </location>
</feature>
<dbReference type="Gene3D" id="3.30.70.270">
    <property type="match status" value="1"/>
</dbReference>
<feature type="domain" description="HAMP" evidence="3">
    <location>
        <begin position="179"/>
        <end position="235"/>
    </location>
</feature>
<proteinExistence type="predicted"/>
<evidence type="ECO:0000259" key="2">
    <source>
        <dbReference type="PROSITE" id="PS50883"/>
    </source>
</evidence>
<dbReference type="PANTHER" id="PTHR33121">
    <property type="entry name" value="CYCLIC DI-GMP PHOSPHODIESTERASE PDEF"/>
    <property type="match status" value="1"/>
</dbReference>
<dbReference type="NCBIfam" id="NF008807">
    <property type="entry name" value="PRK11829.1"/>
    <property type="match status" value="1"/>
</dbReference>
<organism evidence="6 7">
    <name type="scientific">Erwinia persicina</name>
    <dbReference type="NCBI Taxonomy" id="55211"/>
    <lineage>
        <taxon>Bacteria</taxon>
        <taxon>Pseudomonadati</taxon>
        <taxon>Pseudomonadota</taxon>
        <taxon>Gammaproteobacteria</taxon>
        <taxon>Enterobacterales</taxon>
        <taxon>Erwiniaceae</taxon>
        <taxon>Erwinia</taxon>
    </lineage>
</organism>
<dbReference type="EMBL" id="QGAC01000005">
    <property type="protein sequence ID" value="TKJ92444.1"/>
    <property type="molecule type" value="Genomic_DNA"/>
</dbReference>
<dbReference type="OrthoDB" id="9804951at2"/>
<dbReference type="CDD" id="cd01948">
    <property type="entry name" value="EAL"/>
    <property type="match status" value="1"/>
</dbReference>
<evidence type="ECO:0000313" key="6">
    <source>
        <dbReference type="EMBL" id="TKJ92444.1"/>
    </source>
</evidence>
<dbReference type="InterPro" id="IPR003660">
    <property type="entry name" value="HAMP_dom"/>
</dbReference>
<evidence type="ECO:0000259" key="3">
    <source>
        <dbReference type="PROSITE" id="PS50885"/>
    </source>
</evidence>
<sequence length="665" mass="74959">MRVSRSLTIKQMATISSVAVVTICIFIVIQLFHFVQQRRIDYAQQMENVAHTVRQPLSQAVLKADIPQAEFILNSLRPAGILARAEVVLPNGLQALHTDFEPEKPIPRFIMDLFELPVQITVPLYSVQPANPKPLAFLVLQADSWRVYQFILSAVSTMVTAYLLLALILSVSISWCINRLMVRPLRNIARELQDLTPQQALTHQLTLPRYHRNDEIGLLIRNYNRNQQMLASAHDEMSHLSTRFQVTDLPNKTLFLALLEQHLLAVNTVGAFTVMVVRIETLQDTNGLVTDDQRDALLLTLVDKMRDCIDERTVLAQLSISDFALLVKRANNPFRGLRLARNLMLRLNQPVTLQHMQLRPNVSIGMVQHEGGNLNAAELLGRATSAMMSARHEGKNQVRFFDPALTERAQKRLTQEHDILQGLIDQQFALWLQPQIDMNTGALVGAEALLRQRQPDGSWSLPEDLIASAEEIGVITALGRWVFEESCRILAAWQQQGIMLTLSVNLSAIQLREPSMVTHLQELIERHRICPGSLMLEITETAEVGKPEQALQLLQALQKTGVAVALDDFGMGYANLNWLNQFKSLPVAKLKMDRSFVAVLPQDDTMVRIVSSIAEIMQLDVIAEGVETDEQRDWLLARGIHIGQGYLYSEALPLPEFARQYLSHP</sequence>
<protein>
    <submittedName>
        <fullName evidence="6">Biofilm formation regulator HmsP</fullName>
    </submittedName>
</protein>
<dbReference type="KEGG" id="epe:CI789_19325"/>
<evidence type="ECO:0000313" key="5">
    <source>
        <dbReference type="EMBL" id="MBD8108516.1"/>
    </source>
</evidence>
<keyword evidence="8" id="KW-1185">Reference proteome</keyword>
<dbReference type="AlphaFoldDB" id="A0A357SPB3"/>
<evidence type="ECO:0000259" key="4">
    <source>
        <dbReference type="PROSITE" id="PS50887"/>
    </source>
</evidence>
<keyword evidence="1" id="KW-1133">Transmembrane helix</keyword>
<dbReference type="InterPro" id="IPR035919">
    <property type="entry name" value="EAL_sf"/>
</dbReference>
<dbReference type="Gene3D" id="3.20.20.450">
    <property type="entry name" value="EAL domain"/>
    <property type="match status" value="1"/>
</dbReference>
<reference evidence="6 7" key="1">
    <citation type="journal article" date="2019" name="Sci. Rep.">
        <title>Differences in resource use lead to coexistence of seed-transmitted microbial populations.</title>
        <authorList>
            <person name="Torres-Cortes G."/>
            <person name="Garcia B.J."/>
            <person name="Compant S."/>
            <person name="Rezki S."/>
            <person name="Jones P."/>
            <person name="Preveaux A."/>
            <person name="Briand M."/>
            <person name="Roulet A."/>
            <person name="Bouchez O."/>
            <person name="Jacobson D."/>
            <person name="Barret M."/>
        </authorList>
    </citation>
    <scope>NUCLEOTIDE SEQUENCE [LARGE SCALE GENOMIC DNA]</scope>
    <source>
        <strain evidence="6 7">CFBP13511</strain>
    </source>
</reference>
<gene>
    <name evidence="5" type="primary">hmsP</name>
    <name evidence="6" type="ORF">EpCFBP13511_06455</name>
    <name evidence="5" type="ORF">IFT93_19210</name>
</gene>